<dbReference type="GeneID" id="68572457"/>
<dbReference type="GO" id="GO:0005886">
    <property type="term" value="C:plasma membrane"/>
    <property type="evidence" value="ECO:0007669"/>
    <property type="project" value="InterPro"/>
</dbReference>
<dbReference type="Gene3D" id="3.30.70.1450">
    <property type="entry name" value="Regulator of K+ conductance, C-terminal domain"/>
    <property type="match status" value="2"/>
</dbReference>
<keyword evidence="2" id="KW-0813">Transport</keyword>
<dbReference type="Gene3D" id="3.40.50.720">
    <property type="entry name" value="NAD(P)-binding Rossmann-like Domain"/>
    <property type="match status" value="2"/>
</dbReference>
<protein>
    <submittedName>
        <fullName evidence="9">Trk system potassium transporter TrkA</fullName>
    </submittedName>
</protein>
<evidence type="ECO:0000259" key="7">
    <source>
        <dbReference type="PROSITE" id="PS51201"/>
    </source>
</evidence>
<dbReference type="InterPro" id="IPR006037">
    <property type="entry name" value="RCK_C"/>
</dbReference>
<dbReference type="RefSeq" id="WP_227261857.1">
    <property type="nucleotide sequence ID" value="NZ_BAAADU010000002.1"/>
</dbReference>
<dbReference type="NCBIfam" id="NF007034">
    <property type="entry name" value="PRK09496.2-1"/>
    <property type="match status" value="1"/>
</dbReference>
<dbReference type="PROSITE" id="PS51202">
    <property type="entry name" value="RCK_C"/>
    <property type="match status" value="2"/>
</dbReference>
<proteinExistence type="predicted"/>
<keyword evidence="5" id="KW-0520">NAD</keyword>
<accession>A0AAV3SZ75</accession>
<feature type="domain" description="RCK C-terminal" evidence="8">
    <location>
        <begin position="363"/>
        <end position="444"/>
    </location>
</feature>
<dbReference type="PROSITE" id="PS51201">
    <property type="entry name" value="RCK_N"/>
    <property type="match status" value="2"/>
</dbReference>
<dbReference type="InterPro" id="IPR036291">
    <property type="entry name" value="NAD(P)-bd_dom_sf"/>
</dbReference>
<dbReference type="Proteomes" id="UP001500194">
    <property type="component" value="Unassembled WGS sequence"/>
</dbReference>
<dbReference type="GO" id="GO:0015079">
    <property type="term" value="F:potassium ion transmembrane transporter activity"/>
    <property type="evidence" value="ECO:0007669"/>
    <property type="project" value="InterPro"/>
</dbReference>
<comment type="function">
    <text evidence="1">Part of a potassium transport system.</text>
</comment>
<name>A0AAV3SZ75_9EURY</name>
<feature type="domain" description="RCK C-terminal" evidence="8">
    <location>
        <begin position="139"/>
        <end position="220"/>
    </location>
</feature>
<organism evidence="9 10">
    <name type="scientific">Salarchaeum japonicum</name>
    <dbReference type="NCBI Taxonomy" id="555573"/>
    <lineage>
        <taxon>Archaea</taxon>
        <taxon>Methanobacteriati</taxon>
        <taxon>Methanobacteriota</taxon>
        <taxon>Stenosarchaea group</taxon>
        <taxon>Halobacteria</taxon>
        <taxon>Halobacteriales</taxon>
        <taxon>Halobacteriaceae</taxon>
    </lineage>
</organism>
<evidence type="ECO:0000313" key="10">
    <source>
        <dbReference type="Proteomes" id="UP001500194"/>
    </source>
</evidence>
<comment type="caution">
    <text evidence="9">The sequence shown here is derived from an EMBL/GenBank/DDBJ whole genome shotgun (WGS) entry which is preliminary data.</text>
</comment>
<keyword evidence="4" id="KW-0630">Potassium</keyword>
<dbReference type="SUPFAM" id="SSF51735">
    <property type="entry name" value="NAD(P)-binding Rossmann-fold domains"/>
    <property type="match status" value="2"/>
</dbReference>
<evidence type="ECO:0000259" key="8">
    <source>
        <dbReference type="PROSITE" id="PS51202"/>
    </source>
</evidence>
<evidence type="ECO:0000256" key="2">
    <source>
        <dbReference type="ARBA" id="ARBA00022448"/>
    </source>
</evidence>
<dbReference type="AlphaFoldDB" id="A0AAV3SZ75"/>
<dbReference type="InterPro" id="IPR036721">
    <property type="entry name" value="RCK_C_sf"/>
</dbReference>
<feature type="domain" description="RCK N-terminal" evidence="7">
    <location>
        <begin position="226"/>
        <end position="343"/>
    </location>
</feature>
<feature type="domain" description="RCK N-terminal" evidence="7">
    <location>
        <begin position="1"/>
        <end position="119"/>
    </location>
</feature>
<evidence type="ECO:0000256" key="3">
    <source>
        <dbReference type="ARBA" id="ARBA00022538"/>
    </source>
</evidence>
<keyword evidence="3" id="KW-0633">Potassium transport</keyword>
<dbReference type="InterPro" id="IPR050721">
    <property type="entry name" value="Trk_Ktr_HKT_K-transport"/>
</dbReference>
<dbReference type="SUPFAM" id="SSF116726">
    <property type="entry name" value="TrkA C-terminal domain-like"/>
    <property type="match status" value="2"/>
</dbReference>
<dbReference type="InterPro" id="IPR003148">
    <property type="entry name" value="RCK_N"/>
</dbReference>
<sequence length="444" mass="47455">MRILVIGAGEVGSSIAGSLADAHEIVVLDVDGDRVDSLTFEHDVLAIQGDGTSLDDLEAAEAASADVVIASTDEDETNLAACATVKTVTDAFTIARVEQPSFLRTWQRSRGVFGVDFMVCTDLLTAQAIVRIVGLPTARDVDPFANGLVQMAEFEVSAESPLAGQTVAEADTFDALTFAALVRDEEVVLPRGDTVIEPNDQIIVIGRPDSVEAFAGAVSPEAETDVEDVVVVGGSTTAYQVTRLLEERGLSPTLIEQDEARARELAEALPDTTVLQHDATDRDFLEREHIGDADFVVSMLDSDEKNLLVALLAKRVGAARTVAVVDNPQYVPLFQTVGVDVAVNPREVTAEDITRFTRERQAENVAIIEPEKAEVLEVEVGPESVLVGRPIREAVADLPAGFVIGAITRDGQFVTPRGDTVVEPNDHVVALVTNEAHDEVADQL</sequence>
<evidence type="ECO:0000256" key="4">
    <source>
        <dbReference type="ARBA" id="ARBA00022958"/>
    </source>
</evidence>
<dbReference type="EMBL" id="BAAADU010000002">
    <property type="protein sequence ID" value="GAA0645307.1"/>
    <property type="molecule type" value="Genomic_DNA"/>
</dbReference>
<keyword evidence="6" id="KW-0406">Ion transport</keyword>
<dbReference type="Pfam" id="PF02080">
    <property type="entry name" value="TrkA_C"/>
    <property type="match status" value="2"/>
</dbReference>
<gene>
    <name evidence="9" type="primary">trkA</name>
    <name evidence="9" type="ORF">GCM10009019_04280</name>
</gene>
<keyword evidence="10" id="KW-1185">Reference proteome</keyword>
<evidence type="ECO:0000313" key="9">
    <source>
        <dbReference type="EMBL" id="GAA0645307.1"/>
    </source>
</evidence>
<dbReference type="InterPro" id="IPR006036">
    <property type="entry name" value="K_uptake_TrkA"/>
</dbReference>
<dbReference type="PANTHER" id="PTHR43833">
    <property type="entry name" value="POTASSIUM CHANNEL PROTEIN 2-RELATED-RELATED"/>
    <property type="match status" value="1"/>
</dbReference>
<dbReference type="PRINTS" id="PR00335">
    <property type="entry name" value="KUPTAKETRKA"/>
</dbReference>
<evidence type="ECO:0000256" key="5">
    <source>
        <dbReference type="ARBA" id="ARBA00023027"/>
    </source>
</evidence>
<evidence type="ECO:0000256" key="6">
    <source>
        <dbReference type="ARBA" id="ARBA00023065"/>
    </source>
</evidence>
<dbReference type="Pfam" id="PF02254">
    <property type="entry name" value="TrkA_N"/>
    <property type="match status" value="2"/>
</dbReference>
<dbReference type="NCBIfam" id="NF007039">
    <property type="entry name" value="PRK09496.3-2"/>
    <property type="match status" value="1"/>
</dbReference>
<dbReference type="PANTHER" id="PTHR43833:SF5">
    <property type="entry name" value="TRK SYSTEM POTASSIUM UPTAKE PROTEIN TRKA"/>
    <property type="match status" value="1"/>
</dbReference>
<reference evidence="9 10" key="1">
    <citation type="journal article" date="2019" name="Int. J. Syst. Evol. Microbiol.">
        <title>The Global Catalogue of Microorganisms (GCM) 10K type strain sequencing project: providing services to taxonomists for standard genome sequencing and annotation.</title>
        <authorList>
            <consortium name="The Broad Institute Genomics Platform"/>
            <consortium name="The Broad Institute Genome Sequencing Center for Infectious Disease"/>
            <person name="Wu L."/>
            <person name="Ma J."/>
        </authorList>
    </citation>
    <scope>NUCLEOTIDE SEQUENCE [LARGE SCALE GENOMIC DNA]</scope>
    <source>
        <strain evidence="9 10">JCM 16327</strain>
    </source>
</reference>
<evidence type="ECO:0000256" key="1">
    <source>
        <dbReference type="ARBA" id="ARBA00003660"/>
    </source>
</evidence>